<dbReference type="InterPro" id="IPR002575">
    <property type="entry name" value="Aminoglycoside_PTrfase"/>
</dbReference>
<comment type="similarity">
    <text evidence="1">Belongs to the pseudomonas-type ThrB family.</text>
</comment>
<dbReference type="PROSITE" id="PS50011">
    <property type="entry name" value="PROTEIN_KINASE_DOM"/>
    <property type="match status" value="1"/>
</dbReference>
<keyword evidence="4" id="KW-1185">Reference proteome</keyword>
<dbReference type="InterPro" id="IPR011009">
    <property type="entry name" value="Kinase-like_dom_sf"/>
</dbReference>
<dbReference type="GO" id="GO:0004413">
    <property type="term" value="F:homoserine kinase activity"/>
    <property type="evidence" value="ECO:0007669"/>
    <property type="project" value="TreeGrafter"/>
</dbReference>
<dbReference type="EMBL" id="JAGYPJ010000001">
    <property type="protein sequence ID" value="MBS4199298.1"/>
    <property type="molecule type" value="Genomic_DNA"/>
</dbReference>
<proteinExistence type="inferred from homology"/>
<dbReference type="Proteomes" id="UP000682713">
    <property type="component" value="Unassembled WGS sequence"/>
</dbReference>
<sequence>MASIHDSELKRILQEYGINAPQISLIRHNENLTYKIIDTSLQHSYLFRVHHPITKNMEGLQHTKEGVHCELALLQDMTEETDLIVQEPVQTHSSQLITKYSFIADQSIYCSLLKWIEGRNLQREDFSNRELVTKLGVQLAHLHKYFKGLIHNDITQSRPHYGRNKNENMLAHIYKGVEKGLFRGHEYDIIVQTVELIHSRLFGNKENADDWGIIHGDLNMGNILVTEKEEIAFIDFGLFGYGHYLLDVAMGALNTTPETRDIFLKAYFGNTTYSKDILLIVEGFMLISIMGYYANQMENEEVHPWIRERMPLLCKLHCKPFLNGESILYNF</sequence>
<protein>
    <submittedName>
        <fullName evidence="3">Aminoglycoside phosphotransferase family protein</fullName>
    </submittedName>
</protein>
<organism evidence="3 4">
    <name type="scientific">Lederbergia citrisecunda</name>
    <dbReference type="NCBI Taxonomy" id="2833583"/>
    <lineage>
        <taxon>Bacteria</taxon>
        <taxon>Bacillati</taxon>
        <taxon>Bacillota</taxon>
        <taxon>Bacilli</taxon>
        <taxon>Bacillales</taxon>
        <taxon>Bacillaceae</taxon>
        <taxon>Lederbergia</taxon>
    </lineage>
</organism>
<dbReference type="Pfam" id="PF01636">
    <property type="entry name" value="APH"/>
    <property type="match status" value="1"/>
</dbReference>
<dbReference type="InterPro" id="IPR000719">
    <property type="entry name" value="Prot_kinase_dom"/>
</dbReference>
<reference evidence="3 4" key="1">
    <citation type="submission" date="2021-05" db="EMBL/GenBank/DDBJ databases">
        <title>Novel Bacillus species.</title>
        <authorList>
            <person name="Liu G."/>
        </authorList>
    </citation>
    <scope>NUCLEOTIDE SEQUENCE [LARGE SCALE GENOMIC DNA]</scope>
    <source>
        <strain evidence="3 4">FJAT-49732</strain>
    </source>
</reference>
<evidence type="ECO:0000259" key="2">
    <source>
        <dbReference type="PROSITE" id="PS50011"/>
    </source>
</evidence>
<dbReference type="PANTHER" id="PTHR21064:SF6">
    <property type="entry name" value="AMINOGLYCOSIDE PHOSPHOTRANSFERASE DOMAIN-CONTAINING PROTEIN"/>
    <property type="match status" value="1"/>
</dbReference>
<evidence type="ECO:0000313" key="4">
    <source>
        <dbReference type="Proteomes" id="UP000682713"/>
    </source>
</evidence>
<name>A0A942TKU0_9BACI</name>
<dbReference type="GO" id="GO:0004672">
    <property type="term" value="F:protein kinase activity"/>
    <property type="evidence" value="ECO:0007669"/>
    <property type="project" value="InterPro"/>
</dbReference>
<feature type="domain" description="Protein kinase" evidence="2">
    <location>
        <begin position="1"/>
        <end position="331"/>
    </location>
</feature>
<evidence type="ECO:0000256" key="1">
    <source>
        <dbReference type="ARBA" id="ARBA00038240"/>
    </source>
</evidence>
<gene>
    <name evidence="3" type="ORF">KHA93_06465</name>
</gene>
<comment type="caution">
    <text evidence="3">The sequence shown here is derived from an EMBL/GenBank/DDBJ whole genome shotgun (WGS) entry which is preliminary data.</text>
</comment>
<dbReference type="AlphaFoldDB" id="A0A942TKU0"/>
<dbReference type="RefSeq" id="WP_213109988.1">
    <property type="nucleotide sequence ID" value="NZ_JAGYPJ010000001.1"/>
</dbReference>
<dbReference type="InterPro" id="IPR050249">
    <property type="entry name" value="Pseudomonas-type_ThrB"/>
</dbReference>
<dbReference type="SUPFAM" id="SSF56112">
    <property type="entry name" value="Protein kinase-like (PK-like)"/>
    <property type="match status" value="1"/>
</dbReference>
<dbReference type="GO" id="GO:0005524">
    <property type="term" value="F:ATP binding"/>
    <property type="evidence" value="ECO:0007669"/>
    <property type="project" value="InterPro"/>
</dbReference>
<evidence type="ECO:0000313" key="3">
    <source>
        <dbReference type="EMBL" id="MBS4199298.1"/>
    </source>
</evidence>
<dbReference type="GO" id="GO:0009088">
    <property type="term" value="P:threonine biosynthetic process"/>
    <property type="evidence" value="ECO:0007669"/>
    <property type="project" value="TreeGrafter"/>
</dbReference>
<accession>A0A942TKU0</accession>
<dbReference type="PANTHER" id="PTHR21064">
    <property type="entry name" value="AMINOGLYCOSIDE PHOSPHOTRANSFERASE DOMAIN-CONTAINING PROTEIN-RELATED"/>
    <property type="match status" value="1"/>
</dbReference>
<dbReference type="Gene3D" id="3.90.1200.10">
    <property type="match status" value="1"/>
</dbReference>